<accession>A0A2T3KQF9</accession>
<protein>
    <submittedName>
        <fullName evidence="1">Uncharacterized protein</fullName>
    </submittedName>
</protein>
<evidence type="ECO:0000313" key="1">
    <source>
        <dbReference type="EMBL" id="PSV08453.1"/>
    </source>
</evidence>
<dbReference type="RefSeq" id="WP_008988672.1">
    <property type="nucleotide sequence ID" value="NZ_CP131574.1"/>
</dbReference>
<dbReference type="GeneID" id="99742447"/>
<proteinExistence type="predicted"/>
<evidence type="ECO:0000313" key="2">
    <source>
        <dbReference type="Proteomes" id="UP000240530"/>
    </source>
</evidence>
<dbReference type="Proteomes" id="UP000240530">
    <property type="component" value="Unassembled WGS sequence"/>
</dbReference>
<reference evidence="1 2" key="1">
    <citation type="submission" date="2018-03" db="EMBL/GenBank/DDBJ databases">
        <title>Whole genome sequencing of Histamine producing bacteria.</title>
        <authorList>
            <person name="Butler K."/>
        </authorList>
    </citation>
    <scope>NUCLEOTIDE SEQUENCE [LARGE SCALE GENOMIC DNA]</scope>
    <source>
        <strain evidence="1 2">Res.4.1</strain>
    </source>
</reference>
<organism evidence="1 2">
    <name type="scientific">Photobacterium leiognathi subsp. mandapamensis</name>
    <name type="common">Photobacterium mandapamensis</name>
    <dbReference type="NCBI Taxonomy" id="48408"/>
    <lineage>
        <taxon>Bacteria</taxon>
        <taxon>Pseudomonadati</taxon>
        <taxon>Pseudomonadota</taxon>
        <taxon>Gammaproteobacteria</taxon>
        <taxon>Vibrionales</taxon>
        <taxon>Vibrionaceae</taxon>
        <taxon>Photobacterium</taxon>
    </lineage>
</organism>
<dbReference type="AlphaFoldDB" id="A0A2T3KQF9"/>
<gene>
    <name evidence="1" type="ORF">C0W93_18905</name>
</gene>
<comment type="caution">
    <text evidence="1">The sequence shown here is derived from an EMBL/GenBank/DDBJ whole genome shotgun (WGS) entry which is preliminary data.</text>
</comment>
<dbReference type="EMBL" id="PYNS01000030">
    <property type="protein sequence ID" value="PSV08453.1"/>
    <property type="molecule type" value="Genomic_DNA"/>
</dbReference>
<sequence>MATLNITLTANEKFIANIPPTHELQLWKMVAISLKEEDEADDIYSFLSIDDHSFKVPQYLGETIYAQYQHYFL</sequence>
<name>A0A2T3KQF9_PHOLD</name>